<keyword evidence="3" id="KW-1185">Reference proteome</keyword>
<name>A0A5B7EBK0_PORTR</name>
<dbReference type="Proteomes" id="UP000324222">
    <property type="component" value="Unassembled WGS sequence"/>
</dbReference>
<evidence type="ECO:0000313" key="2">
    <source>
        <dbReference type="EMBL" id="MPC30739.1"/>
    </source>
</evidence>
<accession>A0A5B7EBK0</accession>
<evidence type="ECO:0000256" key="1">
    <source>
        <dbReference type="SAM" id="MobiDB-lite"/>
    </source>
</evidence>
<gene>
    <name evidence="2" type="ORF">E2C01_024009</name>
</gene>
<comment type="caution">
    <text evidence="2">The sequence shown here is derived from an EMBL/GenBank/DDBJ whole genome shotgun (WGS) entry which is preliminary data.</text>
</comment>
<reference evidence="2 3" key="1">
    <citation type="submission" date="2019-05" db="EMBL/GenBank/DDBJ databases">
        <title>Another draft genome of Portunus trituberculatus and its Hox gene families provides insights of decapod evolution.</title>
        <authorList>
            <person name="Jeong J.-H."/>
            <person name="Song I."/>
            <person name="Kim S."/>
            <person name="Choi T."/>
            <person name="Kim D."/>
            <person name="Ryu S."/>
            <person name="Kim W."/>
        </authorList>
    </citation>
    <scope>NUCLEOTIDE SEQUENCE [LARGE SCALE GENOMIC DNA]</scope>
    <source>
        <tissue evidence="2">Muscle</tissue>
    </source>
</reference>
<proteinExistence type="predicted"/>
<dbReference type="AlphaFoldDB" id="A0A5B7EBK0"/>
<dbReference type="EMBL" id="VSRR010002310">
    <property type="protein sequence ID" value="MPC30739.1"/>
    <property type="molecule type" value="Genomic_DNA"/>
</dbReference>
<protein>
    <submittedName>
        <fullName evidence="2">Uncharacterized protein</fullName>
    </submittedName>
</protein>
<sequence>MPACITLNEAGPCAGANPACVAAATQQPAPFTVALREPRAIAPGAAVFSASTRHQRECGGNGEPLWEGYRGTEGRKVEQGTPNYNLKAVVNTVSDLMEGVARVTGVLGNPPCPRPGSPPAVTRRRALAAWPRGAGRQGQADVGRP</sequence>
<feature type="region of interest" description="Disordered" evidence="1">
    <location>
        <begin position="108"/>
        <end position="145"/>
    </location>
</feature>
<organism evidence="2 3">
    <name type="scientific">Portunus trituberculatus</name>
    <name type="common">Swimming crab</name>
    <name type="synonym">Neptunus trituberculatus</name>
    <dbReference type="NCBI Taxonomy" id="210409"/>
    <lineage>
        <taxon>Eukaryota</taxon>
        <taxon>Metazoa</taxon>
        <taxon>Ecdysozoa</taxon>
        <taxon>Arthropoda</taxon>
        <taxon>Crustacea</taxon>
        <taxon>Multicrustacea</taxon>
        <taxon>Malacostraca</taxon>
        <taxon>Eumalacostraca</taxon>
        <taxon>Eucarida</taxon>
        <taxon>Decapoda</taxon>
        <taxon>Pleocyemata</taxon>
        <taxon>Brachyura</taxon>
        <taxon>Eubrachyura</taxon>
        <taxon>Portunoidea</taxon>
        <taxon>Portunidae</taxon>
        <taxon>Portuninae</taxon>
        <taxon>Portunus</taxon>
    </lineage>
</organism>
<evidence type="ECO:0000313" key="3">
    <source>
        <dbReference type="Proteomes" id="UP000324222"/>
    </source>
</evidence>